<name>A0ABR2DHJ3_9ROSI</name>
<evidence type="ECO:0000259" key="2">
    <source>
        <dbReference type="Pfam" id="PF03732"/>
    </source>
</evidence>
<evidence type="ECO:0000313" key="3">
    <source>
        <dbReference type="EMBL" id="KAK8538862.1"/>
    </source>
</evidence>
<accession>A0ABR2DHJ3</accession>
<dbReference type="Proteomes" id="UP001472677">
    <property type="component" value="Unassembled WGS sequence"/>
</dbReference>
<feature type="region of interest" description="Disordered" evidence="1">
    <location>
        <begin position="1"/>
        <end position="25"/>
    </location>
</feature>
<evidence type="ECO:0000313" key="4">
    <source>
        <dbReference type="Proteomes" id="UP001472677"/>
    </source>
</evidence>
<feature type="domain" description="Retrotransposon gag" evidence="2">
    <location>
        <begin position="87"/>
        <end position="145"/>
    </location>
</feature>
<evidence type="ECO:0000256" key="1">
    <source>
        <dbReference type="SAM" id="MobiDB-lite"/>
    </source>
</evidence>
<protein>
    <recommendedName>
        <fullName evidence="2">Retrotransposon gag domain-containing protein</fullName>
    </recommendedName>
</protein>
<dbReference type="EMBL" id="JBBPBM010000027">
    <property type="protein sequence ID" value="KAK8538862.1"/>
    <property type="molecule type" value="Genomic_DNA"/>
</dbReference>
<sequence length="147" mass="16811">MGDNNSHDQNPREGQNQHASAGGLVNPSIPLVHQEQIVIMVRDYLAEDLEGLNPVVNISEFEAEHFELKLIIFSMLNTLGQFGGSLHENARDKTKAWLDHFTPGLLQTWIDLCRSFLARFSHNNMIDKLRNEITSFRQEDDESMYEA</sequence>
<proteinExistence type="predicted"/>
<feature type="compositionally biased region" description="Basic and acidic residues" evidence="1">
    <location>
        <begin position="1"/>
        <end position="11"/>
    </location>
</feature>
<dbReference type="Pfam" id="PF03732">
    <property type="entry name" value="Retrotrans_gag"/>
    <property type="match status" value="1"/>
</dbReference>
<gene>
    <name evidence="3" type="ORF">V6N12_034569</name>
</gene>
<dbReference type="InterPro" id="IPR005162">
    <property type="entry name" value="Retrotrans_gag_dom"/>
</dbReference>
<organism evidence="3 4">
    <name type="scientific">Hibiscus sabdariffa</name>
    <name type="common">roselle</name>
    <dbReference type="NCBI Taxonomy" id="183260"/>
    <lineage>
        <taxon>Eukaryota</taxon>
        <taxon>Viridiplantae</taxon>
        <taxon>Streptophyta</taxon>
        <taxon>Embryophyta</taxon>
        <taxon>Tracheophyta</taxon>
        <taxon>Spermatophyta</taxon>
        <taxon>Magnoliopsida</taxon>
        <taxon>eudicotyledons</taxon>
        <taxon>Gunneridae</taxon>
        <taxon>Pentapetalae</taxon>
        <taxon>rosids</taxon>
        <taxon>malvids</taxon>
        <taxon>Malvales</taxon>
        <taxon>Malvaceae</taxon>
        <taxon>Malvoideae</taxon>
        <taxon>Hibiscus</taxon>
    </lineage>
</organism>
<reference evidence="3 4" key="1">
    <citation type="journal article" date="2024" name="G3 (Bethesda)">
        <title>Genome assembly of Hibiscus sabdariffa L. provides insights into metabolisms of medicinal natural products.</title>
        <authorList>
            <person name="Kim T."/>
        </authorList>
    </citation>
    <scope>NUCLEOTIDE SEQUENCE [LARGE SCALE GENOMIC DNA]</scope>
    <source>
        <strain evidence="3">TK-2024</strain>
        <tissue evidence="3">Old leaves</tissue>
    </source>
</reference>
<keyword evidence="4" id="KW-1185">Reference proteome</keyword>
<comment type="caution">
    <text evidence="3">The sequence shown here is derived from an EMBL/GenBank/DDBJ whole genome shotgun (WGS) entry which is preliminary data.</text>
</comment>